<protein>
    <recommendedName>
        <fullName evidence="10">Fringe-like glycosyltransferase domain-containing protein</fullName>
    </recommendedName>
</protein>
<dbReference type="Proteomes" id="UP001162164">
    <property type="component" value="Unassembled WGS sequence"/>
</dbReference>
<feature type="non-terminal residue" evidence="11">
    <location>
        <position position="1"/>
    </location>
</feature>
<dbReference type="Gene3D" id="3.90.550.50">
    <property type="match status" value="1"/>
</dbReference>
<evidence type="ECO:0000256" key="5">
    <source>
        <dbReference type="ARBA" id="ARBA00022692"/>
    </source>
</evidence>
<keyword evidence="8" id="KW-0472">Membrane</keyword>
<evidence type="ECO:0000256" key="6">
    <source>
        <dbReference type="ARBA" id="ARBA00022968"/>
    </source>
</evidence>
<evidence type="ECO:0000313" key="12">
    <source>
        <dbReference type="Proteomes" id="UP001162164"/>
    </source>
</evidence>
<evidence type="ECO:0000256" key="4">
    <source>
        <dbReference type="ARBA" id="ARBA00022679"/>
    </source>
</evidence>
<keyword evidence="4" id="KW-0808">Transferase</keyword>
<keyword evidence="5" id="KW-0812">Transmembrane</keyword>
<keyword evidence="12" id="KW-1185">Reference proteome</keyword>
<evidence type="ECO:0000256" key="1">
    <source>
        <dbReference type="ARBA" id="ARBA00004606"/>
    </source>
</evidence>
<dbReference type="EMBL" id="JAPWTJ010000021">
    <property type="protein sequence ID" value="KAJ8985051.1"/>
    <property type="molecule type" value="Genomic_DNA"/>
</dbReference>
<evidence type="ECO:0000259" key="10">
    <source>
        <dbReference type="Pfam" id="PF02434"/>
    </source>
</evidence>
<evidence type="ECO:0000256" key="7">
    <source>
        <dbReference type="ARBA" id="ARBA00022989"/>
    </source>
</evidence>
<gene>
    <name evidence="11" type="ORF">NQ317_016962</name>
</gene>
<evidence type="ECO:0000256" key="9">
    <source>
        <dbReference type="ARBA" id="ARBA00037847"/>
    </source>
</evidence>
<comment type="subcellular location">
    <subcellularLocation>
        <location evidence="9">Endomembrane system</location>
        <topology evidence="9">Single-pass membrane protein</topology>
    </subcellularLocation>
    <subcellularLocation>
        <location evidence="1">Membrane</location>
        <topology evidence="1">Single-pass type II membrane protein</topology>
    </subcellularLocation>
</comment>
<dbReference type="SUPFAM" id="SSF53448">
    <property type="entry name" value="Nucleotide-diphospho-sugar transferases"/>
    <property type="match status" value="1"/>
</dbReference>
<comment type="similarity">
    <text evidence="2">Belongs to the glycosyltransferase 31 family.</text>
</comment>
<keyword evidence="3" id="KW-0328">Glycosyltransferase</keyword>
<dbReference type="PANTHER" id="PTHR10811">
    <property type="entry name" value="FRINGE-RELATED"/>
    <property type="match status" value="1"/>
</dbReference>
<name>A0ABQ9K363_9CUCU</name>
<feature type="domain" description="Fringe-like glycosyltransferase" evidence="10">
    <location>
        <begin position="151"/>
        <end position="372"/>
    </location>
</feature>
<dbReference type="Pfam" id="PF02434">
    <property type="entry name" value="Fringe"/>
    <property type="match status" value="1"/>
</dbReference>
<evidence type="ECO:0000256" key="2">
    <source>
        <dbReference type="ARBA" id="ARBA00008661"/>
    </source>
</evidence>
<organism evidence="11 12">
    <name type="scientific">Molorchus minor</name>
    <dbReference type="NCBI Taxonomy" id="1323400"/>
    <lineage>
        <taxon>Eukaryota</taxon>
        <taxon>Metazoa</taxon>
        <taxon>Ecdysozoa</taxon>
        <taxon>Arthropoda</taxon>
        <taxon>Hexapoda</taxon>
        <taxon>Insecta</taxon>
        <taxon>Pterygota</taxon>
        <taxon>Neoptera</taxon>
        <taxon>Endopterygota</taxon>
        <taxon>Coleoptera</taxon>
        <taxon>Polyphaga</taxon>
        <taxon>Cucujiformia</taxon>
        <taxon>Chrysomeloidea</taxon>
        <taxon>Cerambycidae</taxon>
        <taxon>Lamiinae</taxon>
        <taxon>Monochamini</taxon>
        <taxon>Molorchus</taxon>
    </lineage>
</organism>
<proteinExistence type="inferred from homology"/>
<dbReference type="InterPro" id="IPR029044">
    <property type="entry name" value="Nucleotide-diphossugar_trans"/>
</dbReference>
<sequence>YYYCLILFSVSDIKSVVFVILSQENKYHLKQAENLTNDIIQQASIYYKVSRKSGLATHYMTKKQRLSTILLFTKIQSFFQYPNIASGFAVSRPLLTRLSERVNKITSSDFSIDISHELALFIWNKGGGLGFATRACIIMRTSELGDVVPKTSLFFAVKTCKKFHKDRVPVLKVTWVRHTTKIRFFSDEKDDSVPTINLGVPNTDQGHCGKTIEILRYITRKIRSDKDVRWIVLVDDDTILSKDVSRIQQLLTCYDASEEVALGERYGYNVHSFRGYNYITGGGGMVFSRPLLDKLAKDGVCECPSLNTPDDMFLGICIGKLGVSVTHSPFFHQARPVDYAPGYLETQVPVSFHKHWMINPIAVYRKWFADSDNSESTNVANHAHSEL</sequence>
<dbReference type="InterPro" id="IPR003378">
    <property type="entry name" value="Fringe-like_glycosylTrfase"/>
</dbReference>
<evidence type="ECO:0000256" key="8">
    <source>
        <dbReference type="ARBA" id="ARBA00023136"/>
    </source>
</evidence>
<comment type="caution">
    <text evidence="11">The sequence shown here is derived from an EMBL/GenBank/DDBJ whole genome shotgun (WGS) entry which is preliminary data.</text>
</comment>
<reference evidence="11" key="1">
    <citation type="journal article" date="2023" name="Insect Mol. Biol.">
        <title>Genome sequencing provides insights into the evolution of gene families encoding plant cell wall-degrading enzymes in longhorned beetles.</title>
        <authorList>
            <person name="Shin N.R."/>
            <person name="Okamura Y."/>
            <person name="Kirsch R."/>
            <person name="Pauchet Y."/>
        </authorList>
    </citation>
    <scope>NUCLEOTIDE SEQUENCE</scope>
    <source>
        <strain evidence="11">MMC_N1</strain>
    </source>
</reference>
<evidence type="ECO:0000256" key="3">
    <source>
        <dbReference type="ARBA" id="ARBA00022676"/>
    </source>
</evidence>
<evidence type="ECO:0000313" key="11">
    <source>
        <dbReference type="EMBL" id="KAJ8985051.1"/>
    </source>
</evidence>
<keyword evidence="6" id="KW-0735">Signal-anchor</keyword>
<keyword evidence="7" id="KW-1133">Transmembrane helix</keyword>
<accession>A0ABQ9K363</accession>